<dbReference type="STRING" id="1798383.A3D78_00055"/>
<gene>
    <name evidence="1" type="ORF">A3D78_00055</name>
</gene>
<evidence type="ECO:0000313" key="1">
    <source>
        <dbReference type="EMBL" id="OGG18896.1"/>
    </source>
</evidence>
<proteinExistence type="predicted"/>
<evidence type="ECO:0000313" key="2">
    <source>
        <dbReference type="Proteomes" id="UP000176253"/>
    </source>
</evidence>
<reference evidence="1 2" key="1">
    <citation type="journal article" date="2016" name="Nat. Commun.">
        <title>Thousands of microbial genomes shed light on interconnected biogeochemical processes in an aquifer system.</title>
        <authorList>
            <person name="Anantharaman K."/>
            <person name="Brown C.T."/>
            <person name="Hug L.A."/>
            <person name="Sharon I."/>
            <person name="Castelle C.J."/>
            <person name="Probst A.J."/>
            <person name="Thomas B.C."/>
            <person name="Singh A."/>
            <person name="Wilkins M.J."/>
            <person name="Karaoz U."/>
            <person name="Brodie E.L."/>
            <person name="Williams K.H."/>
            <person name="Hubbard S.S."/>
            <person name="Banfield J.F."/>
        </authorList>
    </citation>
    <scope>NUCLEOTIDE SEQUENCE [LARGE SCALE GENOMIC DNA]</scope>
</reference>
<dbReference type="AlphaFoldDB" id="A0A1F6A2J8"/>
<dbReference type="Proteomes" id="UP000176253">
    <property type="component" value="Unassembled WGS sequence"/>
</dbReference>
<protein>
    <submittedName>
        <fullName evidence="1">Uncharacterized protein</fullName>
    </submittedName>
</protein>
<name>A0A1F6A2J8_9BACT</name>
<sequence>MANVTEKAYDLPTNLLDVPRRPLILSPDPNRWSKEALQKEIMYLIQNPLDSTYMVTLPSEALEEYYPGILEGRYVNYQEPSADLKKLFQRMFTPDDQEFYQRVNGIVKGIFSRFGRDDLANLPIRSQGIMKDLYTDKTRNTGEAKGNHESRVKMQTLADAILNHEYMGSPQQFHPVMQFDPFDEFNIEETAVVFVGADFHDLVEDFTSNNDDAIGVINQFVVIQMITGGVMYVNMDQSDYANNLFLLLKAVTDQKYPLYQMSQNKTDALNMQKILSIVLSAEHPALSWGILADDMGDRDDNLRTMWVYSDIFRLDKFLQTFDQYRSPSILLWSFHPNNSPYPASAVLLRLLGASENQLYGWILENEELMADFEERQQVNLGPLIIPHVQQAILVDNSGAYRIVQRPGVSGEYHDFQEVIKKMNFRPA</sequence>
<dbReference type="EMBL" id="MFJM01000013">
    <property type="protein sequence ID" value="OGG18896.1"/>
    <property type="molecule type" value="Genomic_DNA"/>
</dbReference>
<organism evidence="1 2">
    <name type="scientific">Candidatus Gottesmanbacteria bacterium RIFCSPHIGHO2_02_FULL_39_14</name>
    <dbReference type="NCBI Taxonomy" id="1798383"/>
    <lineage>
        <taxon>Bacteria</taxon>
        <taxon>Candidatus Gottesmaniibacteriota</taxon>
    </lineage>
</organism>
<comment type="caution">
    <text evidence="1">The sequence shown here is derived from an EMBL/GenBank/DDBJ whole genome shotgun (WGS) entry which is preliminary data.</text>
</comment>
<accession>A0A1F6A2J8</accession>